<comment type="caution">
    <text evidence="1">The sequence shown here is derived from an EMBL/GenBank/DDBJ whole genome shotgun (WGS) entry which is preliminary data.</text>
</comment>
<name>A0AAW9CY24_BURTH</name>
<accession>A0AAW9CY24</accession>
<evidence type="ECO:0000313" key="1">
    <source>
        <dbReference type="EMBL" id="MDW9255042.1"/>
    </source>
</evidence>
<reference evidence="1" key="1">
    <citation type="submission" date="2018-08" db="EMBL/GenBank/DDBJ databases">
        <title>Identification of Burkholderia cepacia strains that express a Burkholderia pseudomallei-like capsular polysaccharide.</title>
        <authorList>
            <person name="Burtnick M.N."/>
            <person name="Vongsouvath M."/>
            <person name="Newton P."/>
            <person name="Wuthiekanun V."/>
            <person name="Limmathurotsakul D."/>
            <person name="Brett P.J."/>
            <person name="Chantratita N."/>
            <person name="Dance D.A."/>
        </authorList>
    </citation>
    <scope>NUCLEOTIDE SEQUENCE</scope>
    <source>
        <strain evidence="1">SBXCC001</strain>
    </source>
</reference>
<sequence>MRPRPRGRDIGRDIGRSRRVVAPIDRVDVGGSVLASIAARERQPTPSAGVSRRAAT</sequence>
<dbReference type="EMBL" id="QXCT01000002">
    <property type="protein sequence ID" value="MDW9255042.1"/>
    <property type="molecule type" value="Genomic_DNA"/>
</dbReference>
<dbReference type="Proteomes" id="UP001272137">
    <property type="component" value="Unassembled WGS sequence"/>
</dbReference>
<dbReference type="AlphaFoldDB" id="A0AAW9CY24"/>
<protein>
    <submittedName>
        <fullName evidence="1">Uncharacterized protein</fullName>
    </submittedName>
</protein>
<proteinExistence type="predicted"/>
<organism evidence="1 2">
    <name type="scientific">Burkholderia thailandensis</name>
    <dbReference type="NCBI Taxonomy" id="57975"/>
    <lineage>
        <taxon>Bacteria</taxon>
        <taxon>Pseudomonadati</taxon>
        <taxon>Pseudomonadota</taxon>
        <taxon>Betaproteobacteria</taxon>
        <taxon>Burkholderiales</taxon>
        <taxon>Burkholderiaceae</taxon>
        <taxon>Burkholderia</taxon>
        <taxon>pseudomallei group</taxon>
    </lineage>
</organism>
<evidence type="ECO:0000313" key="2">
    <source>
        <dbReference type="Proteomes" id="UP001272137"/>
    </source>
</evidence>
<gene>
    <name evidence="1" type="ORF">C7S16_2680</name>
</gene>